<evidence type="ECO:0000313" key="1">
    <source>
        <dbReference type="EMBL" id="MDO6458928.1"/>
    </source>
</evidence>
<sequence length="231" mass="25060">MSNLLGRPSRRGFLKGTAAGTAFAAIGTSVKAEQPLPPLEEYTPSYLTEAEYTFIMAACGRLIPSEGNGPGALETRVPVFIDLQLAGDFGAGADWYMEGPHDPSANPLLGYQTPLTPAGIYRKAIPLFQDWCQKTHAHTFENLDAQTQDAALTSLQNGDVGLPDDVRDFFSLLLQNTKEGYFADPMYGGNYGMQAWTFIGFPGARAAYTEWVPHFDHAYPLSAVSISGERA</sequence>
<dbReference type="GO" id="GO:0016491">
    <property type="term" value="F:oxidoreductase activity"/>
    <property type="evidence" value="ECO:0007669"/>
    <property type="project" value="UniProtKB-KW"/>
</dbReference>
<proteinExistence type="predicted"/>
<dbReference type="InterPro" id="IPR027056">
    <property type="entry name" value="Gluconate_2DH_su3"/>
</dbReference>
<keyword evidence="1" id="KW-0560">Oxidoreductase</keyword>
<dbReference type="InterPro" id="IPR006311">
    <property type="entry name" value="TAT_signal"/>
</dbReference>
<protein>
    <submittedName>
        <fullName evidence="1">Gluconate 2-dehydrogenase subunit 3 family protein</fullName>
        <ecNumber evidence="1">1.-.-.-</ecNumber>
    </submittedName>
</protein>
<comment type="caution">
    <text evidence="1">The sequence shown here is derived from an EMBL/GenBank/DDBJ whole genome shotgun (WGS) entry which is preliminary data.</text>
</comment>
<reference evidence="1" key="1">
    <citation type="submission" date="2023-07" db="EMBL/GenBank/DDBJ databases">
        <title>Genome content predicts the carbon catabolic preferences of heterotrophic bacteria.</title>
        <authorList>
            <person name="Gralka M."/>
        </authorList>
    </citation>
    <scope>NUCLEOTIDE SEQUENCE</scope>
    <source>
        <strain evidence="1">I2M02</strain>
    </source>
</reference>
<organism evidence="1 2">
    <name type="scientific">Celeribacter halophilus</name>
    <dbReference type="NCBI Taxonomy" id="576117"/>
    <lineage>
        <taxon>Bacteria</taxon>
        <taxon>Pseudomonadati</taxon>
        <taxon>Pseudomonadota</taxon>
        <taxon>Alphaproteobacteria</taxon>
        <taxon>Rhodobacterales</taxon>
        <taxon>Roseobacteraceae</taxon>
        <taxon>Celeribacter</taxon>
    </lineage>
</organism>
<gene>
    <name evidence="1" type="ORF">Q4494_17770</name>
</gene>
<evidence type="ECO:0000313" key="2">
    <source>
        <dbReference type="Proteomes" id="UP001169823"/>
    </source>
</evidence>
<dbReference type="AlphaFoldDB" id="A0AAW7Y0A9"/>
<dbReference type="RefSeq" id="WP_303495153.1">
    <property type="nucleotide sequence ID" value="NZ_JAUOPJ010000024.1"/>
</dbReference>
<dbReference type="InterPro" id="IPR019546">
    <property type="entry name" value="TAT_signal_bac_arc"/>
</dbReference>
<dbReference type="PROSITE" id="PS51318">
    <property type="entry name" value="TAT"/>
    <property type="match status" value="1"/>
</dbReference>
<dbReference type="Pfam" id="PF13618">
    <property type="entry name" value="Gluconate_2-dh3"/>
    <property type="match status" value="1"/>
</dbReference>
<dbReference type="NCBIfam" id="TIGR01409">
    <property type="entry name" value="TAT_signal_seq"/>
    <property type="match status" value="1"/>
</dbReference>
<dbReference type="EC" id="1.-.-.-" evidence="1"/>
<accession>A0AAW7Y0A9</accession>
<dbReference type="EMBL" id="JAUOPJ010000024">
    <property type="protein sequence ID" value="MDO6458928.1"/>
    <property type="molecule type" value="Genomic_DNA"/>
</dbReference>
<dbReference type="Proteomes" id="UP001169823">
    <property type="component" value="Unassembled WGS sequence"/>
</dbReference>
<name>A0AAW7Y0A9_9RHOB</name>